<proteinExistence type="predicted"/>
<dbReference type="Proteomes" id="UP000034175">
    <property type="component" value="Unassembled WGS sequence"/>
</dbReference>
<sequence length="177" mass="18088">MKLNWRRLCAIAVTAVATIIAHATTALANAPNTANAQNDPLVGQSTGELETVVELNTGMLEGGALMGAELATANNATVNTSPNATPSMANVNNNGAPSIWTAINNTTKVTCEAIHSSPALAMKSATTARNGPMTTATTNTANNKTCVAALTTEGGNRYGAELATTIPPVAFNEVYQS</sequence>
<dbReference type="AlphaFoldDB" id="A0A0G1NXZ1"/>
<gene>
    <name evidence="2" type="ORF">UX39_C0025G0004</name>
</gene>
<protein>
    <recommendedName>
        <fullName evidence="4">Secreted protein</fullName>
    </recommendedName>
</protein>
<name>A0A0G1NXZ1_9BACT</name>
<dbReference type="EMBL" id="LCMA01000025">
    <property type="protein sequence ID" value="KKU25564.1"/>
    <property type="molecule type" value="Genomic_DNA"/>
</dbReference>
<reference evidence="2 3" key="1">
    <citation type="journal article" date="2015" name="Nature">
        <title>rRNA introns, odd ribosomes, and small enigmatic genomes across a large radiation of phyla.</title>
        <authorList>
            <person name="Brown C.T."/>
            <person name="Hug L.A."/>
            <person name="Thomas B.C."/>
            <person name="Sharon I."/>
            <person name="Castelle C.J."/>
            <person name="Singh A."/>
            <person name="Wilkins M.J."/>
            <person name="Williams K.H."/>
            <person name="Banfield J.F."/>
        </authorList>
    </citation>
    <scope>NUCLEOTIDE SEQUENCE [LARGE SCALE GENOMIC DNA]</scope>
</reference>
<feature type="signal peptide" evidence="1">
    <location>
        <begin position="1"/>
        <end position="28"/>
    </location>
</feature>
<organism evidence="2 3">
    <name type="scientific">Candidatus Magasanikbacteria bacterium GW2011_GWA2_46_17</name>
    <dbReference type="NCBI Taxonomy" id="1619042"/>
    <lineage>
        <taxon>Bacteria</taxon>
        <taxon>Candidatus Magasanikiibacteriota</taxon>
    </lineage>
</organism>
<accession>A0A0G1NXZ1</accession>
<comment type="caution">
    <text evidence="2">The sequence shown here is derived from an EMBL/GenBank/DDBJ whole genome shotgun (WGS) entry which is preliminary data.</text>
</comment>
<evidence type="ECO:0008006" key="4">
    <source>
        <dbReference type="Google" id="ProtNLM"/>
    </source>
</evidence>
<evidence type="ECO:0000256" key="1">
    <source>
        <dbReference type="SAM" id="SignalP"/>
    </source>
</evidence>
<evidence type="ECO:0000313" key="3">
    <source>
        <dbReference type="Proteomes" id="UP000034175"/>
    </source>
</evidence>
<keyword evidence="1" id="KW-0732">Signal</keyword>
<evidence type="ECO:0000313" key="2">
    <source>
        <dbReference type="EMBL" id="KKU25564.1"/>
    </source>
</evidence>
<feature type="chain" id="PRO_5002538838" description="Secreted protein" evidence="1">
    <location>
        <begin position="29"/>
        <end position="177"/>
    </location>
</feature>